<accession>A0A2U1QID9</accession>
<name>A0A2U1QID9_ARTAN</name>
<feature type="transmembrane region" description="Helical" evidence="8">
    <location>
        <begin position="297"/>
        <end position="318"/>
    </location>
</feature>
<keyword evidence="4 8" id="KW-0812">Transmembrane</keyword>
<evidence type="ECO:0000256" key="6">
    <source>
        <dbReference type="ARBA" id="ARBA00023136"/>
    </source>
</evidence>
<evidence type="ECO:0000256" key="2">
    <source>
        <dbReference type="ARBA" id="ARBA00005985"/>
    </source>
</evidence>
<evidence type="ECO:0000256" key="8">
    <source>
        <dbReference type="SAM" id="Phobius"/>
    </source>
</evidence>
<dbReference type="GO" id="GO:0016765">
    <property type="term" value="F:transferase activity, transferring alkyl or aryl (other than methyl) groups"/>
    <property type="evidence" value="ECO:0007669"/>
    <property type="project" value="InterPro"/>
</dbReference>
<sequence>MMIYNTSGLESAGVDGSKDAGGSIPMPKFGPAITKQVEPISLASPTITCSPFMPTSVAAPKVVEPLANLSNIISNNSSVLEQPITKFASTSHVDASQPIGIDNVVLDSFVVVKVPNMNHNESTNNLHKRKVNVVSEYSRDAQDSRTFVPKINGKTLGATLDVIYRYSRAYTLKGTILSIISISLLAVQSYKDFTPSFLVGVLQAVIGGCLANLYVAGSNQLSDIHIDKVNKPHLPLPSGELSVESGLRITSVYAILGFCLGWGVESWHLRLCIFLWYAVGTAYSVNLPLLRWKRYPVLVAMCSWSFQGVLFPMLFHLHAQTCLHRSPLSLSKHAIFVFGIMSIHSTVLVIFKDIPDVDGDKIDGIDSFPCKFGPKPVFWTCIWLLECVYGVAILTGLSSTNIWVLLIMVFAHSILGFILWRKANLVDLKNNEAIESFYLFIWKLYCVEYLLVPFLRF</sequence>
<evidence type="ECO:0000313" key="9">
    <source>
        <dbReference type="EMBL" id="PWA97791.1"/>
    </source>
</evidence>
<dbReference type="PANTHER" id="PTHR43009">
    <property type="entry name" value="HOMOGENTISATE SOLANESYLTRANSFERASE, CHLOROPLASTIC"/>
    <property type="match status" value="1"/>
</dbReference>
<dbReference type="Gene3D" id="1.20.120.1780">
    <property type="entry name" value="UbiA prenyltransferase"/>
    <property type="match status" value="1"/>
</dbReference>
<evidence type="ECO:0000256" key="5">
    <source>
        <dbReference type="ARBA" id="ARBA00022989"/>
    </source>
</evidence>
<keyword evidence="10" id="KW-1185">Reference proteome</keyword>
<protein>
    <submittedName>
        <fullName evidence="9">UbiA prenyltransferase family</fullName>
    </submittedName>
</protein>
<evidence type="ECO:0000313" key="10">
    <source>
        <dbReference type="Proteomes" id="UP000245207"/>
    </source>
</evidence>
<reference evidence="9 10" key="1">
    <citation type="journal article" date="2018" name="Mol. Plant">
        <title>The genome of Artemisia annua provides insight into the evolution of Asteraceae family and artemisinin biosynthesis.</title>
        <authorList>
            <person name="Shen Q."/>
            <person name="Zhang L."/>
            <person name="Liao Z."/>
            <person name="Wang S."/>
            <person name="Yan T."/>
            <person name="Shi P."/>
            <person name="Liu M."/>
            <person name="Fu X."/>
            <person name="Pan Q."/>
            <person name="Wang Y."/>
            <person name="Lv Z."/>
            <person name="Lu X."/>
            <person name="Zhang F."/>
            <person name="Jiang W."/>
            <person name="Ma Y."/>
            <person name="Chen M."/>
            <person name="Hao X."/>
            <person name="Li L."/>
            <person name="Tang Y."/>
            <person name="Lv G."/>
            <person name="Zhou Y."/>
            <person name="Sun X."/>
            <person name="Brodelius P.E."/>
            <person name="Rose J.K.C."/>
            <person name="Tang K."/>
        </authorList>
    </citation>
    <scope>NUCLEOTIDE SEQUENCE [LARGE SCALE GENOMIC DNA]</scope>
    <source>
        <strain evidence="10">cv. Huhao1</strain>
        <tissue evidence="9">Leaf</tissue>
    </source>
</reference>
<dbReference type="EMBL" id="PKPP01000100">
    <property type="protein sequence ID" value="PWA97791.1"/>
    <property type="molecule type" value="Genomic_DNA"/>
</dbReference>
<dbReference type="InterPro" id="IPR000537">
    <property type="entry name" value="UbiA_prenyltransferase"/>
</dbReference>
<dbReference type="PANTHER" id="PTHR43009:SF8">
    <property type="entry name" value="HOMOGENTISATE PHYTYLTRANSFERASE"/>
    <property type="match status" value="1"/>
</dbReference>
<comment type="caution">
    <text evidence="9">The sequence shown here is derived from an EMBL/GenBank/DDBJ whole genome shotgun (WGS) entry which is preliminary data.</text>
</comment>
<keyword evidence="5 8" id="KW-1133">Transmembrane helix</keyword>
<comment type="similarity">
    <text evidence="2">Belongs to the UbiA prenyltransferase family.</text>
</comment>
<proteinExistence type="inferred from homology"/>
<feature type="transmembrane region" description="Helical" evidence="8">
    <location>
        <begin position="436"/>
        <end position="455"/>
    </location>
</feature>
<evidence type="ECO:0000256" key="3">
    <source>
        <dbReference type="ARBA" id="ARBA00022679"/>
    </source>
</evidence>
<comment type="subcellular location">
    <subcellularLocation>
        <location evidence="1">Plastid</location>
        <location evidence="1">Chloroplast membrane</location>
        <topology evidence="1">Multi-pass membrane protein</topology>
    </subcellularLocation>
</comment>
<dbReference type="AlphaFoldDB" id="A0A2U1QID9"/>
<dbReference type="OrthoDB" id="1502398at2759"/>
<gene>
    <name evidence="9" type="ORF">CTI12_AA025710</name>
</gene>
<feature type="transmembrane region" description="Helical" evidence="8">
    <location>
        <begin position="377"/>
        <end position="395"/>
    </location>
</feature>
<feature type="transmembrane region" description="Helical" evidence="8">
    <location>
        <begin position="402"/>
        <end position="420"/>
    </location>
</feature>
<evidence type="ECO:0000256" key="1">
    <source>
        <dbReference type="ARBA" id="ARBA00004508"/>
    </source>
</evidence>
<dbReference type="Gene3D" id="1.10.357.140">
    <property type="entry name" value="UbiA prenyltransferase"/>
    <property type="match status" value="1"/>
</dbReference>
<keyword evidence="6 8" id="KW-0472">Membrane</keyword>
<dbReference type="GO" id="GO:0031969">
    <property type="term" value="C:chloroplast membrane"/>
    <property type="evidence" value="ECO:0007669"/>
    <property type="project" value="UniProtKB-SubCell"/>
</dbReference>
<dbReference type="InterPro" id="IPR044878">
    <property type="entry name" value="UbiA_sf"/>
</dbReference>
<organism evidence="9 10">
    <name type="scientific">Artemisia annua</name>
    <name type="common">Sweet wormwood</name>
    <dbReference type="NCBI Taxonomy" id="35608"/>
    <lineage>
        <taxon>Eukaryota</taxon>
        <taxon>Viridiplantae</taxon>
        <taxon>Streptophyta</taxon>
        <taxon>Embryophyta</taxon>
        <taxon>Tracheophyta</taxon>
        <taxon>Spermatophyta</taxon>
        <taxon>Magnoliopsida</taxon>
        <taxon>eudicotyledons</taxon>
        <taxon>Gunneridae</taxon>
        <taxon>Pentapetalae</taxon>
        <taxon>asterids</taxon>
        <taxon>campanulids</taxon>
        <taxon>Asterales</taxon>
        <taxon>Asteraceae</taxon>
        <taxon>Asteroideae</taxon>
        <taxon>Anthemideae</taxon>
        <taxon>Artemisiinae</taxon>
        <taxon>Artemisia</taxon>
    </lineage>
</organism>
<evidence type="ECO:0000256" key="7">
    <source>
        <dbReference type="SAM" id="MobiDB-lite"/>
    </source>
</evidence>
<feature type="region of interest" description="Disordered" evidence="7">
    <location>
        <begin position="1"/>
        <end position="20"/>
    </location>
</feature>
<keyword evidence="3 9" id="KW-0808">Transferase</keyword>
<evidence type="ECO:0000256" key="4">
    <source>
        <dbReference type="ARBA" id="ARBA00022692"/>
    </source>
</evidence>
<dbReference type="STRING" id="35608.A0A2U1QID9"/>
<dbReference type="Pfam" id="PF01040">
    <property type="entry name" value="UbiA"/>
    <property type="match status" value="1"/>
</dbReference>
<feature type="transmembrane region" description="Helical" evidence="8">
    <location>
        <begin position="330"/>
        <end position="351"/>
    </location>
</feature>
<dbReference type="Proteomes" id="UP000245207">
    <property type="component" value="Unassembled WGS sequence"/>
</dbReference>